<dbReference type="EMBL" id="HBFR01018899">
    <property type="protein sequence ID" value="CAD8886539.1"/>
    <property type="molecule type" value="Transcribed_RNA"/>
</dbReference>
<organism evidence="1">
    <name type="scientific">Corethron hystrix</name>
    <dbReference type="NCBI Taxonomy" id="216773"/>
    <lineage>
        <taxon>Eukaryota</taxon>
        <taxon>Sar</taxon>
        <taxon>Stramenopiles</taxon>
        <taxon>Ochrophyta</taxon>
        <taxon>Bacillariophyta</taxon>
        <taxon>Coscinodiscophyceae</taxon>
        <taxon>Corethrophycidae</taxon>
        <taxon>Corethrales</taxon>
        <taxon>Corethraceae</taxon>
        <taxon>Corethron</taxon>
    </lineage>
</organism>
<protein>
    <recommendedName>
        <fullName evidence="2">Chlorophyllase</fullName>
    </recommendedName>
</protein>
<reference evidence="1" key="1">
    <citation type="submission" date="2021-01" db="EMBL/GenBank/DDBJ databases">
        <authorList>
            <person name="Corre E."/>
            <person name="Pelletier E."/>
            <person name="Niang G."/>
            <person name="Scheremetjew M."/>
            <person name="Finn R."/>
            <person name="Kale V."/>
            <person name="Holt S."/>
            <person name="Cochrane G."/>
            <person name="Meng A."/>
            <person name="Brown T."/>
            <person name="Cohen L."/>
        </authorList>
    </citation>
    <scope>NUCLEOTIDE SEQUENCE</scope>
    <source>
        <strain evidence="1">308</strain>
    </source>
</reference>
<sequence>MGAAHGSKANLPTSSYVYEIYRDDSSADLISVLIFFGVGTALRADDYSDLSNKIVSGLSGVAVIVVDFEPSNPTKNDAAAFASSVKFILDTLDSDKDFPLASDRAVVVGGHSAGGYAAASALTEKLYGDSSPVGFVGLDPCPTPMSKFSALPCPAFVFGFTKQTCGVDPELSAKGAYLAGPIDHRTMILLQNTGGEDKTDFNHCVFTDKGCGFVCPVVDAELGKIVRSSVAGSLRVFLGTLEGQKNASKEQYQDSIMLDDVHPAAIYVDGDEV</sequence>
<dbReference type="InterPro" id="IPR029058">
    <property type="entry name" value="AB_hydrolase_fold"/>
</dbReference>
<dbReference type="Gene3D" id="3.40.50.1820">
    <property type="entry name" value="alpha/beta hydrolase"/>
    <property type="match status" value="1"/>
</dbReference>
<gene>
    <name evidence="1" type="ORF">CHYS00102_LOCUS13737</name>
</gene>
<evidence type="ECO:0008006" key="2">
    <source>
        <dbReference type="Google" id="ProtNLM"/>
    </source>
</evidence>
<dbReference type="SUPFAM" id="SSF53474">
    <property type="entry name" value="alpha/beta-Hydrolases"/>
    <property type="match status" value="1"/>
</dbReference>
<dbReference type="AlphaFoldDB" id="A0A7S1BHA6"/>
<name>A0A7S1BHA6_9STRA</name>
<evidence type="ECO:0000313" key="1">
    <source>
        <dbReference type="EMBL" id="CAD8886539.1"/>
    </source>
</evidence>
<proteinExistence type="predicted"/>
<accession>A0A7S1BHA6</accession>